<dbReference type="Pfam" id="PF18085">
    <property type="entry name" value="Mak_N_cap"/>
    <property type="match status" value="1"/>
</dbReference>
<evidence type="ECO:0000256" key="11">
    <source>
        <dbReference type="ARBA" id="ARBA00022840"/>
    </source>
</evidence>
<keyword evidence="13 15" id="KW-0119">Carbohydrate metabolism</keyword>
<evidence type="ECO:0000256" key="7">
    <source>
        <dbReference type="ARBA" id="ARBA00022676"/>
    </source>
</evidence>
<comment type="similarity">
    <text evidence="4 15">Belongs to the glycosyl hydrolase 13 family. GlgB subfamily.</text>
</comment>
<dbReference type="SUPFAM" id="SSF56112">
    <property type="entry name" value="Protein kinase-like (PK-like)"/>
    <property type="match status" value="1"/>
</dbReference>
<dbReference type="NCBIfam" id="TIGR01515">
    <property type="entry name" value="branching_enzym"/>
    <property type="match status" value="1"/>
</dbReference>
<evidence type="ECO:0000256" key="15">
    <source>
        <dbReference type="HAMAP-Rule" id="MF_00685"/>
    </source>
</evidence>
<evidence type="ECO:0000256" key="10">
    <source>
        <dbReference type="ARBA" id="ARBA00022777"/>
    </source>
</evidence>
<reference evidence="17 18" key="1">
    <citation type="submission" date="2020-07" db="EMBL/GenBank/DDBJ databases">
        <title>Sequencing the genomes of 1000 actinobacteria strains.</title>
        <authorList>
            <person name="Klenk H.-P."/>
        </authorList>
    </citation>
    <scope>NUCLEOTIDE SEQUENCE [LARGE SCALE GENOMIC DNA]</scope>
    <source>
        <strain evidence="17 18">DSM 26341</strain>
    </source>
</reference>
<evidence type="ECO:0000256" key="5">
    <source>
        <dbReference type="ARBA" id="ARBA00011245"/>
    </source>
</evidence>
<dbReference type="InterPro" id="IPR006407">
    <property type="entry name" value="GlgB"/>
</dbReference>
<comment type="subunit">
    <text evidence="5 15">Monomer.</text>
</comment>
<dbReference type="InterPro" id="IPR004193">
    <property type="entry name" value="Glyco_hydro_13_N"/>
</dbReference>
<proteinExistence type="inferred from homology"/>
<dbReference type="Gene3D" id="2.60.40.10">
    <property type="entry name" value="Immunoglobulins"/>
    <property type="match status" value="2"/>
</dbReference>
<dbReference type="InterPro" id="IPR006048">
    <property type="entry name" value="A-amylase/branching_C"/>
</dbReference>
<dbReference type="NCBIfam" id="NF003811">
    <property type="entry name" value="PRK05402.1"/>
    <property type="match status" value="1"/>
</dbReference>
<evidence type="ECO:0000256" key="12">
    <source>
        <dbReference type="ARBA" id="ARBA00023056"/>
    </source>
</evidence>
<dbReference type="Pfam" id="PF02806">
    <property type="entry name" value="Alpha-amylase_C"/>
    <property type="match status" value="1"/>
</dbReference>
<evidence type="ECO:0000256" key="6">
    <source>
        <dbReference type="ARBA" id="ARBA00022600"/>
    </source>
</evidence>
<evidence type="ECO:0000259" key="16">
    <source>
        <dbReference type="SMART" id="SM00642"/>
    </source>
</evidence>
<dbReference type="GO" id="GO:0043169">
    <property type="term" value="F:cation binding"/>
    <property type="evidence" value="ECO:0007669"/>
    <property type="project" value="InterPro"/>
</dbReference>
<comment type="function">
    <text evidence="15">Catalyzes the formation of the alpha-1,6-glucosidic linkages in glycogen by scission of a 1,4-alpha-linked oligosaccharide from growing alpha-1,4-glucan chains and the subsequent attachment of the oligosaccharide to the alpha-1,6 position.</text>
</comment>
<dbReference type="InterPro" id="IPR040999">
    <property type="entry name" value="Mak_N_cap"/>
</dbReference>
<keyword evidence="10" id="KW-0418">Kinase</keyword>
<evidence type="ECO:0000313" key="18">
    <source>
        <dbReference type="Proteomes" id="UP000539111"/>
    </source>
</evidence>
<dbReference type="GO" id="GO:0003844">
    <property type="term" value="F:1,4-alpha-glucan branching enzyme activity"/>
    <property type="evidence" value="ECO:0007669"/>
    <property type="project" value="UniProtKB-UniRule"/>
</dbReference>
<comment type="caution">
    <text evidence="17">The sequence shown here is derived from an EMBL/GenBank/DDBJ whole genome shotgun (WGS) entry which is preliminary data.</text>
</comment>
<name>A0A7Z0D218_9MICO</name>
<keyword evidence="11" id="KW-0067">ATP-binding</keyword>
<dbReference type="RefSeq" id="WP_179427377.1">
    <property type="nucleotide sequence ID" value="NZ_JACBZP010000001.1"/>
</dbReference>
<sequence length="1169" mass="127488">MGISGALAGLLDAWLPARRWYPGSGTAFSHPAEFRELFDDGDEVAGRLLLIELTWPGGRALLHVPLTFRRHRLADTPDAALLGRVDDLTLGPRWVYDGAVDPAMVRWVAGAITADGDHAGDEEAGVALTGNAAVRPITAEQTNSSAVLGTGPDAVIVKFFRVVAPGPNPDVEIASALAAAGSVDTPACLGAFEIDLPAGEGRATLASAGRYVPGASDGWSLATDAFAEGRGLPGAYDLGVVTARVHRDLATSFGARRAEPDDVRASLLDRVDWARREAGALLDPHAAALDEHRRAIEGLEHVGDVQRVHGDLHLGQFLAADGRWLMLDFEGEPLRPLAARRRPAPALGDVAGMLRSFDYAAGYGALHGHPVDPGLPARAAGEFLAGYSAESGTAIDAGDPLLHALLIDKALYEVVYEERHRPKWLPVPLGALTDLLEEKSMTDRQDDRLDAHEVARLAGGNHHDPHRLLGAHQDDGVVTFRTVKHLASTVTAVTPDDVVPLEHVQDGLWAGSYRPDDGRIPDYRLRVTYPDGTENEVDDPYRFLPTVGEVDRYLIGEGRHETLWEVLGAHVRRYPGVLGDVDGTAFAVWAPSAQSVRVVGAFNDWNGITHPMRSLGASGVWELFIPGVGAGTVYKYEILGSDGTWKQKADPMAQGTEVPPATGSVVTASRYEFADDEWMSARSSRDPHNAPMSTYEVHLGSWRLGLDYRQLAVELVDYVTRLGFTHVEFMPVAEHPFGGSWGYQVTSYYAPTARFGHPDEFRHLVDALHRTGIGVILDWVPAHFPKDDFALAKFDGGPLYEHPDPRRGEQPDWGTLIFDYGRREVRGFLVANALYWMSEFHIDGLRVDAVASMLYLDYSRGEGEWTPNARGGRENLEAIDFLKEVTATCYRLHPGTVMIAEESTAFPGVTAPTDAGGLGFGLKWNMGWMHDTLEYVAQDPMYRSYHHDKLTFSIVYAFSENFVLPISHDEVVHGKGSLLRKMPGDRWKQLAGVRSFLAYQWAHPGKQLIFMGTEFGQEAEWSEEHGLDWWLTDDPRHSGVQRLVADMNAVYSASPALYGQDNSAAGFEWLDGADAERNVVSFVRWSRTGQALVCIANFAGLPYEGYRVALPFGGSWDERLNSDAEAYGGSGVGNDGPIEAVTGTYLGKPAYADIRIPPLGVLYLTPSAS</sequence>
<evidence type="ECO:0000256" key="4">
    <source>
        <dbReference type="ARBA" id="ARBA00009000"/>
    </source>
</evidence>
<evidence type="ECO:0000256" key="9">
    <source>
        <dbReference type="ARBA" id="ARBA00022741"/>
    </source>
</evidence>
<dbReference type="FunFam" id="3.20.20.80:FF:000003">
    <property type="entry name" value="1,4-alpha-glucan branching enzyme GlgB"/>
    <property type="match status" value="1"/>
</dbReference>
<keyword evidence="9" id="KW-0547">Nucleotide-binding</keyword>
<keyword evidence="18" id="KW-1185">Reference proteome</keyword>
<dbReference type="PANTHER" id="PTHR43651:SF3">
    <property type="entry name" value="1,4-ALPHA-GLUCAN-BRANCHING ENZYME"/>
    <property type="match status" value="1"/>
</dbReference>
<protein>
    <recommendedName>
        <fullName evidence="15">1,4-alpha-glucan branching enzyme GlgB</fullName>
        <ecNumber evidence="15">2.4.1.18</ecNumber>
    </recommendedName>
    <alternativeName>
        <fullName evidence="15">1,4-alpha-D-glucan:1,4-alpha-D-glucan 6-glucosyl-transferase</fullName>
    </alternativeName>
    <alternativeName>
        <fullName evidence="15">Alpha-(1-&gt;4)-glucan branching enzyme</fullName>
    </alternativeName>
    <alternativeName>
        <fullName evidence="15">Glycogen branching enzyme</fullName>
        <shortName evidence="15">BE</shortName>
    </alternativeName>
</protein>
<dbReference type="FunFam" id="2.60.40.10:FF:000169">
    <property type="entry name" value="1,4-alpha-glucan branching enzyme GlgB"/>
    <property type="match status" value="1"/>
</dbReference>
<feature type="domain" description="Glycosyl hydrolase family 13 catalytic" evidence="16">
    <location>
        <begin position="696"/>
        <end position="1077"/>
    </location>
</feature>
<dbReference type="SMART" id="SM00642">
    <property type="entry name" value="Aamy"/>
    <property type="match status" value="1"/>
</dbReference>
<dbReference type="Gene3D" id="3.90.1200.10">
    <property type="match status" value="1"/>
</dbReference>
<dbReference type="Proteomes" id="UP000539111">
    <property type="component" value="Unassembled WGS sequence"/>
</dbReference>
<dbReference type="SUPFAM" id="SSF51011">
    <property type="entry name" value="Glycosyl hydrolase domain"/>
    <property type="match status" value="1"/>
</dbReference>
<dbReference type="EMBL" id="JACBZP010000001">
    <property type="protein sequence ID" value="NYI67427.1"/>
    <property type="molecule type" value="Genomic_DNA"/>
</dbReference>
<dbReference type="Pfam" id="PF02922">
    <property type="entry name" value="CBM_48"/>
    <property type="match status" value="1"/>
</dbReference>
<dbReference type="InterPro" id="IPR013780">
    <property type="entry name" value="Glyco_hydro_b"/>
</dbReference>
<feature type="active site" description="Proton donor" evidence="15">
    <location>
        <position position="901"/>
    </location>
</feature>
<dbReference type="EC" id="2.4.1.18" evidence="15"/>
<evidence type="ECO:0000256" key="14">
    <source>
        <dbReference type="ARBA" id="ARBA00049067"/>
    </source>
</evidence>
<dbReference type="Gene3D" id="2.60.40.1180">
    <property type="entry name" value="Golgi alpha-mannosidase II"/>
    <property type="match status" value="1"/>
</dbReference>
<dbReference type="SUPFAM" id="SSF81296">
    <property type="entry name" value="E set domains"/>
    <property type="match status" value="2"/>
</dbReference>
<evidence type="ECO:0000256" key="2">
    <source>
        <dbReference type="ARBA" id="ARBA00004964"/>
    </source>
</evidence>
<dbReference type="GO" id="GO:0005829">
    <property type="term" value="C:cytosol"/>
    <property type="evidence" value="ECO:0007669"/>
    <property type="project" value="TreeGrafter"/>
</dbReference>
<organism evidence="17 18">
    <name type="scientific">Spelaeicoccus albus</name>
    <dbReference type="NCBI Taxonomy" id="1280376"/>
    <lineage>
        <taxon>Bacteria</taxon>
        <taxon>Bacillati</taxon>
        <taxon>Actinomycetota</taxon>
        <taxon>Actinomycetes</taxon>
        <taxon>Micrococcales</taxon>
        <taxon>Brevibacteriaceae</taxon>
        <taxon>Spelaeicoccus</taxon>
    </lineage>
</organism>
<dbReference type="UniPathway" id="UPA00164"/>
<comment type="pathway">
    <text evidence="2 15">Glycan biosynthesis; glycogen biosynthesis.</text>
</comment>
<evidence type="ECO:0000256" key="13">
    <source>
        <dbReference type="ARBA" id="ARBA00023277"/>
    </source>
</evidence>
<dbReference type="InterPro" id="IPR017853">
    <property type="entry name" value="GH"/>
</dbReference>
<comment type="similarity">
    <text evidence="3">Belongs to the aminoglycoside phosphotransferase family.</text>
</comment>
<dbReference type="AlphaFoldDB" id="A0A7Z0D218"/>
<gene>
    <name evidence="15" type="primary">glgB</name>
    <name evidence="17" type="ORF">BJY26_001733</name>
</gene>
<keyword evidence="8 15" id="KW-0808">Transferase</keyword>
<evidence type="ECO:0000313" key="17">
    <source>
        <dbReference type="EMBL" id="NYI67427.1"/>
    </source>
</evidence>
<dbReference type="GO" id="GO:0005524">
    <property type="term" value="F:ATP binding"/>
    <property type="evidence" value="ECO:0007669"/>
    <property type="project" value="UniProtKB-KW"/>
</dbReference>
<dbReference type="FunFam" id="2.60.40.1180:FF:000002">
    <property type="entry name" value="1,4-alpha-glucan branching enzyme GlgB"/>
    <property type="match status" value="1"/>
</dbReference>
<dbReference type="NCBIfam" id="NF008967">
    <property type="entry name" value="PRK12313.1"/>
    <property type="match status" value="1"/>
</dbReference>
<keyword evidence="6 15" id="KW-0321">Glycogen metabolism</keyword>
<dbReference type="GO" id="GO:0016301">
    <property type="term" value="F:kinase activity"/>
    <property type="evidence" value="ECO:0007669"/>
    <property type="project" value="UniProtKB-KW"/>
</dbReference>
<dbReference type="SUPFAM" id="SSF51445">
    <property type="entry name" value="(Trans)glycosidases"/>
    <property type="match status" value="1"/>
</dbReference>
<dbReference type="CDD" id="cd11322">
    <property type="entry name" value="AmyAc_Glg_BE"/>
    <property type="match status" value="1"/>
</dbReference>
<dbReference type="InterPro" id="IPR014756">
    <property type="entry name" value="Ig_E-set"/>
</dbReference>
<comment type="catalytic activity">
    <reaction evidence="1 15">
        <text>Transfers a segment of a (1-&gt;4)-alpha-D-glucan chain to a primary hydroxy group in a similar glucan chain.</text>
        <dbReference type="EC" id="2.4.1.18"/>
    </reaction>
</comment>
<dbReference type="GO" id="GO:0004553">
    <property type="term" value="F:hydrolase activity, hydrolyzing O-glycosyl compounds"/>
    <property type="evidence" value="ECO:0007669"/>
    <property type="project" value="InterPro"/>
</dbReference>
<dbReference type="GO" id="GO:0005978">
    <property type="term" value="P:glycogen biosynthetic process"/>
    <property type="evidence" value="ECO:0007669"/>
    <property type="project" value="UniProtKB-UniRule"/>
</dbReference>
<dbReference type="Pfam" id="PF22019">
    <property type="entry name" value="GlgB_N"/>
    <property type="match status" value="1"/>
</dbReference>
<dbReference type="PANTHER" id="PTHR43651">
    <property type="entry name" value="1,4-ALPHA-GLUCAN-BRANCHING ENZYME"/>
    <property type="match status" value="1"/>
</dbReference>
<dbReference type="InterPro" id="IPR011009">
    <property type="entry name" value="Kinase-like_dom_sf"/>
</dbReference>
<dbReference type="Pfam" id="PF00128">
    <property type="entry name" value="Alpha-amylase"/>
    <property type="match status" value="1"/>
</dbReference>
<keyword evidence="7 15" id="KW-0328">Glycosyltransferase</keyword>
<keyword evidence="12 15" id="KW-0320">Glycogen biosynthesis</keyword>
<dbReference type="Gene3D" id="3.20.20.80">
    <property type="entry name" value="Glycosidases"/>
    <property type="match status" value="1"/>
</dbReference>
<dbReference type="CDD" id="cd02855">
    <property type="entry name" value="E_set_GBE_prok_N"/>
    <property type="match status" value="1"/>
</dbReference>
<dbReference type="InterPro" id="IPR013783">
    <property type="entry name" value="Ig-like_fold"/>
</dbReference>
<dbReference type="InterPro" id="IPR054169">
    <property type="entry name" value="GlgB_N"/>
</dbReference>
<comment type="catalytic activity">
    <reaction evidence="14">
        <text>D-maltose + ATP = alpha-maltose 1-phosphate + ADP + H(+)</text>
        <dbReference type="Rhea" id="RHEA:31915"/>
        <dbReference type="ChEBI" id="CHEBI:15378"/>
        <dbReference type="ChEBI" id="CHEBI:17306"/>
        <dbReference type="ChEBI" id="CHEBI:30616"/>
        <dbReference type="ChEBI" id="CHEBI:63576"/>
        <dbReference type="ChEBI" id="CHEBI:456216"/>
        <dbReference type="EC" id="2.7.1.175"/>
    </reaction>
</comment>
<feature type="active site" description="Nucleophile" evidence="15">
    <location>
        <position position="848"/>
    </location>
</feature>
<dbReference type="InterPro" id="IPR044143">
    <property type="entry name" value="GlgB_N_E_set_prok"/>
</dbReference>
<accession>A0A7Z0D218</accession>
<evidence type="ECO:0000256" key="1">
    <source>
        <dbReference type="ARBA" id="ARBA00000826"/>
    </source>
</evidence>
<dbReference type="InterPro" id="IPR006047">
    <property type="entry name" value="GH13_cat_dom"/>
</dbReference>
<evidence type="ECO:0000256" key="3">
    <source>
        <dbReference type="ARBA" id="ARBA00006219"/>
    </source>
</evidence>
<dbReference type="HAMAP" id="MF_00685">
    <property type="entry name" value="GlgB"/>
    <property type="match status" value="1"/>
</dbReference>
<evidence type="ECO:0000256" key="8">
    <source>
        <dbReference type="ARBA" id="ARBA00022679"/>
    </source>
</evidence>